<feature type="transmembrane region" description="Helical" evidence="14">
    <location>
        <begin position="344"/>
        <end position="369"/>
    </location>
</feature>
<proteinExistence type="inferred from homology"/>
<evidence type="ECO:0000256" key="12">
    <source>
        <dbReference type="ARBA" id="ARBA00044727"/>
    </source>
</evidence>
<evidence type="ECO:0000256" key="13">
    <source>
        <dbReference type="ARBA" id="ARBA00048064"/>
    </source>
</evidence>
<evidence type="ECO:0000256" key="3">
    <source>
        <dbReference type="ARBA" id="ARBA00010600"/>
    </source>
</evidence>
<dbReference type="EMBL" id="VRMN01000001">
    <property type="protein sequence ID" value="KAA8499146.1"/>
    <property type="molecule type" value="Genomic_DNA"/>
</dbReference>
<dbReference type="OrthoDB" id="4769at2759"/>
<comment type="function">
    <text evidence="12">Dol-P-Glc:Glc(2)Man(9)GlcNAc(2)-PP-Dol alpha-1,2-glucosyltransferase that operates in the biosynthetic pathway of dolichol-linked oligosaccharides, the glycan precursors employed in protein asparagine (N)-glycosylation. The assembly of dolichol-linked oligosaccharides begins on the cytosolic side of the endoplasmic reticulum membrane and finishes in its lumen. The sequential addition of sugars to dolichol pyrophosphate produces dolichol-linked oligosaccharides containing fourteen sugars, including two GlcNAcs, nine mannoses and three glucoses. Once assembled, the oligosaccharide is transferred from the lipid to nascent proteins by oligosaccharyltransferases. In the lumen of the endoplasmic reticulum, adds the third and last glucose residue from dolichyl phosphate glucose (Dol-P-Glc) onto the lipid-linked oligosaccharide intermediate Glc(2)Man(9)GlcNAc(2)-PP-Dol to produce Glc(3)Man(9)GlcNAc(2)-PP-Dol.</text>
</comment>
<dbReference type="Proteomes" id="UP000324585">
    <property type="component" value="Unassembled WGS sequence"/>
</dbReference>
<protein>
    <recommendedName>
        <fullName evidence="5">Dol-P-Glc:Glc(2)Man(9)GlcNAc(2)-PP-Dol alpha-1,2-glucosyltransferase</fullName>
        <ecNumber evidence="4">2.4.1.256</ecNumber>
    </recommendedName>
</protein>
<gene>
    <name evidence="16" type="ORF">FVE85_6731</name>
</gene>
<keyword evidence="7 16" id="KW-0808">Transferase</keyword>
<evidence type="ECO:0000256" key="10">
    <source>
        <dbReference type="ARBA" id="ARBA00022989"/>
    </source>
</evidence>
<dbReference type="InterPro" id="IPR016900">
    <property type="entry name" value="Alg10"/>
</dbReference>
<comment type="similarity">
    <text evidence="3">Belongs to the ALG10 glucosyltransferase family.</text>
</comment>
<comment type="caution">
    <text evidence="16">The sequence shown here is derived from an EMBL/GenBank/DDBJ whole genome shotgun (WGS) entry which is preliminary data.</text>
</comment>
<evidence type="ECO:0000256" key="11">
    <source>
        <dbReference type="ARBA" id="ARBA00023136"/>
    </source>
</evidence>
<keyword evidence="8 14" id="KW-0812">Transmembrane</keyword>
<organism evidence="16 17">
    <name type="scientific">Porphyridium purpureum</name>
    <name type="common">Red alga</name>
    <name type="synonym">Porphyridium cruentum</name>
    <dbReference type="NCBI Taxonomy" id="35688"/>
    <lineage>
        <taxon>Eukaryota</taxon>
        <taxon>Rhodophyta</taxon>
        <taxon>Bangiophyceae</taxon>
        <taxon>Porphyridiales</taxon>
        <taxon>Porphyridiaceae</taxon>
        <taxon>Porphyridium</taxon>
    </lineage>
</organism>
<accession>A0A5J4Z636</accession>
<reference evidence="17" key="1">
    <citation type="journal article" date="2019" name="Nat. Commun.">
        <title>Expansion of phycobilisome linker gene families in mesophilic red algae.</title>
        <authorList>
            <person name="Lee J."/>
            <person name="Kim D."/>
            <person name="Bhattacharya D."/>
            <person name="Yoon H.S."/>
        </authorList>
    </citation>
    <scope>NUCLEOTIDE SEQUENCE [LARGE SCALE GENOMIC DNA]</scope>
    <source>
        <strain evidence="17">CCMP 1328</strain>
    </source>
</reference>
<evidence type="ECO:0000256" key="9">
    <source>
        <dbReference type="ARBA" id="ARBA00022824"/>
    </source>
</evidence>
<feature type="transmembrane region" description="Helical" evidence="14">
    <location>
        <begin position="91"/>
        <end position="116"/>
    </location>
</feature>
<name>A0A5J4Z636_PORPP</name>
<evidence type="ECO:0000256" key="6">
    <source>
        <dbReference type="ARBA" id="ARBA00022676"/>
    </source>
</evidence>
<feature type="transmembrane region" description="Helical" evidence="14">
    <location>
        <begin position="390"/>
        <end position="420"/>
    </location>
</feature>
<keyword evidence="10 14" id="KW-1133">Transmembrane helix</keyword>
<dbReference type="Pfam" id="PF04922">
    <property type="entry name" value="DIE2_ALG10"/>
    <property type="match status" value="1"/>
</dbReference>
<evidence type="ECO:0000313" key="16">
    <source>
        <dbReference type="EMBL" id="KAA8499146.1"/>
    </source>
</evidence>
<comment type="catalytic activity">
    <reaction evidence="13">
        <text>an alpha-D-Glc-(1-&gt;3)-alpha-D-Glc-(1-&gt;3)-alpha-D-Man-(1-&gt;2)-alpha-D-Man-(1-&gt;2)-alpha-D-Man-(1-&gt;3)-[alpha-D-Man-(1-&gt;2)-alpha-D-Man-(1-&gt;3)-[alpha-D-Man-(1-&gt;2)-alpha-D-Man-(1-&gt;6)]-alpha-D-Man-(1-&gt;6)]-beta-D-Man-(1-&gt;4)-beta-D-GlcNAc-(1-&gt;4)-alpha-D-GlcNAc-diphospho-di-trans,poly-cis-dolichol + a di-trans,poly-cis-dolichyl beta-D-glucosyl phosphate = a alpha-D-Glc-(1-&gt;2)-alpha-D-Glc-(1-&gt;3)-alpha-D-Glc-(1-&gt;3)-alpha-D-Man-(1-&gt;2)-alpha-D-Man-(1-&gt;2)-alpha-D-Man-(1-&gt;3)-[alpha-D-Man-(1-&gt;2)-alpha-D-Man-(1-&gt;3)-[alpha-D-Man-(1-&gt;2)-alpha-D-Man-(1-&gt;6)]-alpha-D-Man-(1-&gt;6)]-beta-D-Man-(1-&gt;4)-beta-D-GlcNAc-(1-&gt;4)-alpha-D-GlcNAc-diphospho-di-trans,poly-cis-dolichol + a di-trans,poly-cis-dolichyl phosphate + H(+)</text>
        <dbReference type="Rhea" id="RHEA:29543"/>
        <dbReference type="Rhea" id="RHEA-COMP:19498"/>
        <dbReference type="Rhea" id="RHEA-COMP:19502"/>
        <dbReference type="Rhea" id="RHEA-COMP:19512"/>
        <dbReference type="Rhea" id="RHEA-COMP:19522"/>
        <dbReference type="ChEBI" id="CHEBI:15378"/>
        <dbReference type="ChEBI" id="CHEBI:57525"/>
        <dbReference type="ChEBI" id="CHEBI:57683"/>
        <dbReference type="ChEBI" id="CHEBI:132522"/>
        <dbReference type="ChEBI" id="CHEBI:132523"/>
        <dbReference type="EC" id="2.4.1.256"/>
    </reaction>
    <physiologicalReaction direction="left-to-right" evidence="13">
        <dbReference type="Rhea" id="RHEA:29544"/>
    </physiologicalReaction>
</comment>
<feature type="transmembrane region" description="Helical" evidence="14">
    <location>
        <begin position="215"/>
        <end position="232"/>
    </location>
</feature>
<dbReference type="OMA" id="FPINWNT"/>
<evidence type="ECO:0000256" key="7">
    <source>
        <dbReference type="ARBA" id="ARBA00022679"/>
    </source>
</evidence>
<keyword evidence="9" id="KW-0256">Endoplasmic reticulum</keyword>
<dbReference type="GO" id="GO:0006488">
    <property type="term" value="P:dolichol-linked oligosaccharide biosynthetic process"/>
    <property type="evidence" value="ECO:0007669"/>
    <property type="project" value="InterPro"/>
</dbReference>
<dbReference type="AlphaFoldDB" id="A0A5J4Z636"/>
<comment type="subcellular location">
    <subcellularLocation>
        <location evidence="1">Endoplasmic reticulum membrane</location>
        <topology evidence="1">Multi-pass membrane protein</topology>
    </subcellularLocation>
</comment>
<keyword evidence="17" id="KW-1185">Reference proteome</keyword>
<feature type="transmembrane region" description="Helical" evidence="14">
    <location>
        <begin position="253"/>
        <end position="275"/>
    </location>
</feature>
<evidence type="ECO:0000256" key="15">
    <source>
        <dbReference type="SAM" id="SignalP"/>
    </source>
</evidence>
<dbReference type="GO" id="GO:0106073">
    <property type="term" value="F:dolichyl pyrophosphate Glc2Man9GlcNAc2 alpha-1,2-glucosyltransferase activity"/>
    <property type="evidence" value="ECO:0007669"/>
    <property type="project" value="UniProtKB-EC"/>
</dbReference>
<feature type="chain" id="PRO_5023930343" description="Dol-P-Glc:Glc(2)Man(9)GlcNAc(2)-PP-Dol alpha-1,2-glucosyltransferase" evidence="15">
    <location>
        <begin position="23"/>
        <end position="501"/>
    </location>
</feature>
<dbReference type="PANTHER" id="PTHR12989:SF10">
    <property type="entry name" value="DOL-P-GLC:GLC(2)MAN(9)GLCNAC(2)-PP-DOL ALPHA-1,2-GLUCOSYLTRANSFERASE-RELATED"/>
    <property type="match status" value="1"/>
</dbReference>
<sequence>MPQPALVAAGAMLLVCLCLISALQPKPYMDELFHVAQTQAYCRALASSSPSNMLDAIKSTPYDPAISTPPTPYLLVSVVVRYIVLAPFPRLVPVLCSVPALRIASACIAFCALLQMHAILKNVLIKTATRQELLHHYLRIGMSQADWLSALALWLHPISSFFYMMFYTDNLAMLFLLLCMRQSHVFREPTLGKPVRVEYVAALMGVLASSVRQSYMIWHALVVACSVVALAEEMHPKIGRKTLQVERMWAHRATITWILWPHVLAGLLYTGFVAFNGGVAIGHREFHQPQPHWMMFWYFCAYRLIFPYPDACRAEDVTVAGFSRAYLFSALEGTNARNRARMVVLANLVLAGLVIVSIWLGTIVHPFVLADNRHYSFALFRRVLTPSARFLFLPTYMLGFWVLVADLGPFCIATLPLLALGLVPVPLFEPRYFAPPFMISQFLTLLTQSRAARQKWYCGWFSSGIALSQIAAMLALFFFVPFSRPPDAHLPQDASLGRWMP</sequence>
<evidence type="ECO:0000256" key="4">
    <source>
        <dbReference type="ARBA" id="ARBA00011967"/>
    </source>
</evidence>
<keyword evidence="15" id="KW-0732">Signal</keyword>
<keyword evidence="6" id="KW-0328">Glycosyltransferase</keyword>
<keyword evidence="11 14" id="KW-0472">Membrane</keyword>
<dbReference type="EC" id="2.4.1.256" evidence="4"/>
<evidence type="ECO:0000313" key="17">
    <source>
        <dbReference type="Proteomes" id="UP000324585"/>
    </source>
</evidence>
<evidence type="ECO:0000256" key="2">
    <source>
        <dbReference type="ARBA" id="ARBA00004922"/>
    </source>
</evidence>
<evidence type="ECO:0000256" key="5">
    <source>
        <dbReference type="ARBA" id="ARBA00018512"/>
    </source>
</evidence>
<dbReference type="PANTHER" id="PTHR12989">
    <property type="entry name" value="ALPHA-1,2-GLUCOSYLTRANSFERASE ALG10"/>
    <property type="match status" value="1"/>
</dbReference>
<dbReference type="GO" id="GO:0005789">
    <property type="term" value="C:endoplasmic reticulum membrane"/>
    <property type="evidence" value="ECO:0007669"/>
    <property type="project" value="UniProtKB-SubCell"/>
</dbReference>
<evidence type="ECO:0000256" key="8">
    <source>
        <dbReference type="ARBA" id="ARBA00022692"/>
    </source>
</evidence>
<feature type="signal peptide" evidence="15">
    <location>
        <begin position="1"/>
        <end position="22"/>
    </location>
</feature>
<evidence type="ECO:0000256" key="1">
    <source>
        <dbReference type="ARBA" id="ARBA00004477"/>
    </source>
</evidence>
<feature type="transmembrane region" description="Helical" evidence="14">
    <location>
        <begin position="460"/>
        <end position="480"/>
    </location>
</feature>
<evidence type="ECO:0000256" key="14">
    <source>
        <dbReference type="SAM" id="Phobius"/>
    </source>
</evidence>
<comment type="pathway">
    <text evidence="2">Protein modification; protein glycosylation.</text>
</comment>